<dbReference type="PANTHER" id="PTHR45953:SF1">
    <property type="entry name" value="IDURONATE 2-SULFATASE"/>
    <property type="match status" value="1"/>
</dbReference>
<keyword evidence="2" id="KW-0479">Metal-binding</keyword>
<proteinExistence type="inferred from homology"/>
<dbReference type="SUPFAM" id="SSF53649">
    <property type="entry name" value="Alkaline phosphatase-like"/>
    <property type="match status" value="1"/>
</dbReference>
<dbReference type="InterPro" id="IPR017850">
    <property type="entry name" value="Alkaline_phosphatase_core_sf"/>
</dbReference>
<evidence type="ECO:0000256" key="3">
    <source>
        <dbReference type="ARBA" id="ARBA00022801"/>
    </source>
</evidence>
<comment type="similarity">
    <text evidence="1">Belongs to the sulfatase family.</text>
</comment>
<dbReference type="EMBL" id="JANQBD010000008">
    <property type="protein sequence ID" value="MCR8632002.1"/>
    <property type="molecule type" value="Genomic_DNA"/>
</dbReference>
<feature type="domain" description="Sulfatase N-terminal" evidence="4">
    <location>
        <begin position="5"/>
        <end position="348"/>
    </location>
</feature>
<dbReference type="Pfam" id="PF00884">
    <property type="entry name" value="Sulfatase"/>
    <property type="match status" value="1"/>
</dbReference>
<gene>
    <name evidence="5" type="ORF">NV381_12380</name>
</gene>
<sequence length="485" mass="55307">MTKKPNLLLIMCDQLRFDALGCYGNPLVKTPNIDRLARRGICFDQAYSQTPVCVPARHGLISGLNPFELGLLKNENLAKEIDHPLPELVRKQGYFTCAVGKMHFQPERKHYGFDRMLLSEEIPSHFADDEYLQFLREQGYGHLTEPHGKRSELYYVPQISELPEHLHTTAWTGDTTCRVIRQNQNRPFFIFSSFIKPHPPFDPCVPYDTMYALEQVPLPVRREFERTPDDYAIDVMNDYKVNGIDSLTLEDELKMRAYYYGSVSQVDKQIGRILDTLESCGLIDDTLIVFTSDHGEMLGDHYSYGKRTFYEASAKVPLIVSWPASVPQGERREQLALLQDIYASFIAASGGSVPEASSGLNLLAAASDPDRPLRDRIFAEVGRGRVMKMMLRWDNYKFIYHTNGGKYNLFDMENDPEEFTDISAEHPELCLQCREAMAQYYQSYGFTEALNGDQLVSYDAQRHVPQGYLDQSPKWPGTVVAADGD</sequence>
<keyword evidence="3" id="KW-0378">Hydrolase</keyword>
<organism evidence="5 6">
    <name type="scientific">Paenibacillus radicis</name>
    <name type="common">ex Xue et al. 2023</name>
    <dbReference type="NCBI Taxonomy" id="2972489"/>
    <lineage>
        <taxon>Bacteria</taxon>
        <taxon>Bacillati</taxon>
        <taxon>Bacillota</taxon>
        <taxon>Bacilli</taxon>
        <taxon>Bacillales</taxon>
        <taxon>Paenibacillaceae</taxon>
        <taxon>Paenibacillus</taxon>
    </lineage>
</organism>
<evidence type="ECO:0000313" key="6">
    <source>
        <dbReference type="Proteomes" id="UP001300012"/>
    </source>
</evidence>
<protein>
    <submittedName>
        <fullName evidence="5">Sulfatase-like hydrolase/transferase</fullName>
    </submittedName>
</protein>
<evidence type="ECO:0000313" key="5">
    <source>
        <dbReference type="EMBL" id="MCR8632002.1"/>
    </source>
</evidence>
<evidence type="ECO:0000259" key="4">
    <source>
        <dbReference type="Pfam" id="PF00884"/>
    </source>
</evidence>
<dbReference type="InterPro" id="IPR000917">
    <property type="entry name" value="Sulfatase_N"/>
</dbReference>
<dbReference type="Gene3D" id="3.40.720.10">
    <property type="entry name" value="Alkaline Phosphatase, subunit A"/>
    <property type="match status" value="1"/>
</dbReference>
<evidence type="ECO:0000256" key="2">
    <source>
        <dbReference type="ARBA" id="ARBA00022723"/>
    </source>
</evidence>
<evidence type="ECO:0000256" key="1">
    <source>
        <dbReference type="ARBA" id="ARBA00008779"/>
    </source>
</evidence>
<dbReference type="Proteomes" id="UP001300012">
    <property type="component" value="Unassembled WGS sequence"/>
</dbReference>
<dbReference type="PANTHER" id="PTHR45953">
    <property type="entry name" value="IDURONATE 2-SULFATASE"/>
    <property type="match status" value="1"/>
</dbReference>
<comment type="caution">
    <text evidence="5">The sequence shown here is derived from an EMBL/GenBank/DDBJ whole genome shotgun (WGS) entry which is preliminary data.</text>
</comment>
<reference evidence="5 6" key="1">
    <citation type="submission" date="2022-08" db="EMBL/GenBank/DDBJ databases">
        <title>Paenibacillus endoradicis sp. nov., Paenibacillus radicibacter sp. nov and Paenibacillus pararadicis sp. nov., three cold-adapted plant growth-promoting bacteria isolated from root of Larix gmelinii in Great Khingan.</title>
        <authorList>
            <person name="Xue H."/>
        </authorList>
    </citation>
    <scope>NUCLEOTIDE SEQUENCE [LARGE SCALE GENOMIC DNA]</scope>
    <source>
        <strain evidence="5 6">N5-1-1-5</strain>
    </source>
</reference>
<accession>A0ABT1YFM9</accession>
<dbReference type="RefSeq" id="WP_258213599.1">
    <property type="nucleotide sequence ID" value="NZ_JANQBD010000008.1"/>
</dbReference>
<name>A0ABT1YFM9_9BACL</name>
<keyword evidence="6" id="KW-1185">Reference proteome</keyword>
<dbReference type="InterPro" id="IPR024607">
    <property type="entry name" value="Sulfatase_CS"/>
</dbReference>
<dbReference type="PROSITE" id="PS00149">
    <property type="entry name" value="SULFATASE_2"/>
    <property type="match status" value="1"/>
</dbReference>